<reference evidence="2" key="1">
    <citation type="submission" date="2016-09" db="EMBL/GenBank/DDBJ databases">
        <authorList>
            <person name="Varghese N."/>
            <person name="Submissions S."/>
        </authorList>
    </citation>
    <scope>NUCLEOTIDE SEQUENCE [LARGE SCALE GENOMIC DNA]</scope>
    <source>
        <strain evidence="2">ANC 4422</strain>
    </source>
</reference>
<proteinExistence type="predicted"/>
<gene>
    <name evidence="1" type="ORF">SAMN05421733_11125</name>
</gene>
<evidence type="ECO:0000313" key="1">
    <source>
        <dbReference type="EMBL" id="SDC17677.1"/>
    </source>
</evidence>
<dbReference type="RefSeq" id="WP_092749561.1">
    <property type="nucleotide sequence ID" value="NZ_FMYL01000011.1"/>
</dbReference>
<protein>
    <submittedName>
        <fullName evidence="1">Uncharacterized protein</fullName>
    </submittedName>
</protein>
<dbReference type="STRING" id="1219383.SAMN05421733_11125"/>
<name>A0A1G6JG65_9GAMM</name>
<sequence>MFKPFETDESSAIYDLTLENGEDRVNIYGNLQVSKDQDGLKTAKALQSFVNSLVTALEETKDLPEKVKIQDKQEVENPFL</sequence>
<accession>A0A1G6JG65</accession>
<dbReference type="AlphaFoldDB" id="A0A1G6JG65"/>
<keyword evidence="2" id="KW-1185">Reference proteome</keyword>
<evidence type="ECO:0000313" key="2">
    <source>
        <dbReference type="Proteomes" id="UP000242501"/>
    </source>
</evidence>
<dbReference type="OrthoDB" id="6647753at2"/>
<dbReference type="EMBL" id="FMYL01000011">
    <property type="protein sequence ID" value="SDC17677.1"/>
    <property type="molecule type" value="Genomic_DNA"/>
</dbReference>
<dbReference type="Proteomes" id="UP000242501">
    <property type="component" value="Unassembled WGS sequence"/>
</dbReference>
<organism evidence="1 2">
    <name type="scientific">Acinetobacter boissieri</name>
    <dbReference type="NCBI Taxonomy" id="1219383"/>
    <lineage>
        <taxon>Bacteria</taxon>
        <taxon>Pseudomonadati</taxon>
        <taxon>Pseudomonadota</taxon>
        <taxon>Gammaproteobacteria</taxon>
        <taxon>Moraxellales</taxon>
        <taxon>Moraxellaceae</taxon>
        <taxon>Acinetobacter</taxon>
    </lineage>
</organism>